<feature type="domain" description="PA14" evidence="6">
    <location>
        <begin position="547"/>
        <end position="687"/>
    </location>
</feature>
<dbReference type="OrthoDB" id="127107at2"/>
<dbReference type="Pfam" id="PF07691">
    <property type="entry name" value="PA14"/>
    <property type="match status" value="1"/>
</dbReference>
<keyword evidence="1 4" id="KW-0349">Heme</keyword>
<dbReference type="InterPro" id="IPR011658">
    <property type="entry name" value="PA14_dom"/>
</dbReference>
<dbReference type="InterPro" id="IPR022655">
    <property type="entry name" value="DUF1553"/>
</dbReference>
<dbReference type="SUPFAM" id="SSF46626">
    <property type="entry name" value="Cytochrome c"/>
    <property type="match status" value="2"/>
</dbReference>
<proteinExistence type="predicted"/>
<evidence type="ECO:0000259" key="5">
    <source>
        <dbReference type="PROSITE" id="PS51007"/>
    </source>
</evidence>
<comment type="caution">
    <text evidence="7">The sequence shown here is derived from an EMBL/GenBank/DDBJ whole genome shotgun (WGS) entry which is preliminary data.</text>
</comment>
<dbReference type="GO" id="GO:0009055">
    <property type="term" value="F:electron transfer activity"/>
    <property type="evidence" value="ECO:0007669"/>
    <property type="project" value="InterPro"/>
</dbReference>
<dbReference type="RefSeq" id="WP_007279631.1">
    <property type="nucleotide sequence ID" value="NZ_ABCK01000015.1"/>
</dbReference>
<dbReference type="Proteomes" id="UP000004947">
    <property type="component" value="Unassembled WGS sequence"/>
</dbReference>
<dbReference type="InterPro" id="IPR009056">
    <property type="entry name" value="Cyt_c-like_dom"/>
</dbReference>
<dbReference type="Pfam" id="PF07635">
    <property type="entry name" value="PSCyt1"/>
    <property type="match status" value="2"/>
</dbReference>
<feature type="domain" description="Cytochrome c" evidence="5">
    <location>
        <begin position="8"/>
        <end position="111"/>
    </location>
</feature>
<dbReference type="PANTHER" id="PTHR35889">
    <property type="entry name" value="CYCLOINULO-OLIGOSACCHARIDE FRUCTANOTRANSFERASE-RELATED"/>
    <property type="match status" value="1"/>
</dbReference>
<reference evidence="7 8" key="1">
    <citation type="journal article" date="2010" name="J. Bacteriol.">
        <title>Genome sequence of Lentisphaera araneosa HTCC2155T, the type species of the order Lentisphaerales in the phylum Lentisphaerae.</title>
        <authorList>
            <person name="Thrash J.C."/>
            <person name="Cho J.C."/>
            <person name="Vergin K.L."/>
            <person name="Morris R.M."/>
            <person name="Giovannoni S.J."/>
        </authorList>
    </citation>
    <scope>NUCLEOTIDE SEQUENCE [LARGE SCALE GENOMIC DNA]</scope>
    <source>
        <strain evidence="7 8">HTCC2155</strain>
    </source>
</reference>
<protein>
    <recommendedName>
        <fullName evidence="9">PA14 domain-containing protein</fullName>
    </recommendedName>
</protein>
<evidence type="ECO:0000256" key="2">
    <source>
        <dbReference type="ARBA" id="ARBA00022723"/>
    </source>
</evidence>
<dbReference type="eggNOG" id="COG4244">
    <property type="taxonomic scope" value="Bacteria"/>
</dbReference>
<sequence length="1076" mass="123706">MKLNSLLAFTTLSSPLFAVDFHKEVKPILEEQCIKCHGPKKDKGSLRLDTLSAAQKGGDEGEAIIPGNIEDSLLIERIALPADHDDIMPPKGDPLNKKQIELLSQWIKDGAKWPAGTVLQDRSTKINGGKLPVLKQIRDDLDTEKFFAEKVHPILKKNCFECHGHDEKHMKSDFWLASRTDLLKGGDLGNVVDLEKPHMSRLLYYINHMDPDIQMPPKKKLKDKEIAIITEWIQRGAPYKKDLEHVLVKKNEVNEQTKQYWAYQPEKMPTLPQVQNESWLNNNIDRFILKKLEDKGLNPAQKADKKTLIRRAYYDLIGLAPSQEKINTFLADKSPQAFEKVLDELLASKQYGEKWGRHWLDLVRYAETNGYERDGAKPQAWQYRQWVIDSFNKDKPYDQMIMEQLAGDELDNPTRETITATGYYHLGLFDDEPADRLQSVYDGYDDILKTTSEVFMGMTVGCARCHSHKIDPIPMKDYYGMLAFFHNIKPYSRGNHQNSILSNVISDKRKQEINAYNASINVKRAPLLKEISRIEDELSRISMIEKPDIKQLKFKFYRSSWDKLPDFDMIKAEEEGELEHGYFDISQASRKTAFGYVFEGKLQVPENGLYTFHLNSDDGSRLSINGKKVLEFDGIHRFDKNDHNNSITLTAGEHDIKLEYFQNLQGLGLRVLWSGPGFDKKHLSLPNVSLNSKSLAKIMRRDGSRLLGKDTFDRYQQIKHQLNDKLRLRTAAEYVLAVREHGTKAPKTHLLIRGSAHAKGDIVEPHFPTILTDKKPNVQATENTSGHRRALAEWLVQESPMTAKVMVNRIWQYHFGRGIVRSTNDYGNLGDKPTHEELLHYLSVTFKEQDWSWKKMHKHIMLSSTYQMSSQADNKALQVDPQNDLFWRFNMRRLTSEEVRDSILAATGKLMLNYGGPSVYPKISDEVLKSQSKITWNTKVDKDPKHQYRRSVYTFTKRSLILPVIESFDGATTDTSCAVRFETTTPTQSLSMINSDFINQAAEDFYQRLKKEAGDNETARIKLAWQLITASEASPDEIKTAQDFLTAFSKENGNKDKAWQQFCLIMLNLNEFIYLD</sequence>
<name>A6DP48_9BACT</name>
<dbReference type="Pfam" id="PF07583">
    <property type="entry name" value="PSCyt2"/>
    <property type="match status" value="1"/>
</dbReference>
<dbReference type="InterPro" id="IPR011429">
    <property type="entry name" value="Cyt_c_Planctomycete-type"/>
</dbReference>
<evidence type="ECO:0000313" key="8">
    <source>
        <dbReference type="Proteomes" id="UP000004947"/>
    </source>
</evidence>
<evidence type="ECO:0008006" key="9">
    <source>
        <dbReference type="Google" id="ProtNLM"/>
    </source>
</evidence>
<dbReference type="InterPro" id="IPR011444">
    <property type="entry name" value="DUF1549"/>
</dbReference>
<dbReference type="SUPFAM" id="SSF56988">
    <property type="entry name" value="Anthrax protective antigen"/>
    <property type="match status" value="1"/>
</dbReference>
<dbReference type="eggNOG" id="COG2010">
    <property type="taxonomic scope" value="Bacteria"/>
</dbReference>
<dbReference type="SMART" id="SM00758">
    <property type="entry name" value="PA14"/>
    <property type="match status" value="1"/>
</dbReference>
<dbReference type="PANTHER" id="PTHR35889:SF3">
    <property type="entry name" value="F-BOX DOMAIN-CONTAINING PROTEIN"/>
    <property type="match status" value="1"/>
</dbReference>
<dbReference type="Gene3D" id="3.90.182.10">
    <property type="entry name" value="Toxin - Anthrax Protective Antigen,domain 1"/>
    <property type="match status" value="1"/>
</dbReference>
<dbReference type="PROSITE" id="PS51820">
    <property type="entry name" value="PA14"/>
    <property type="match status" value="1"/>
</dbReference>
<evidence type="ECO:0000256" key="4">
    <source>
        <dbReference type="PROSITE-ProRule" id="PRU00433"/>
    </source>
</evidence>
<dbReference type="AlphaFoldDB" id="A6DP48"/>
<evidence type="ECO:0000259" key="6">
    <source>
        <dbReference type="PROSITE" id="PS51820"/>
    </source>
</evidence>
<organism evidence="7 8">
    <name type="scientific">Lentisphaera araneosa HTCC2155</name>
    <dbReference type="NCBI Taxonomy" id="313628"/>
    <lineage>
        <taxon>Bacteria</taxon>
        <taxon>Pseudomonadati</taxon>
        <taxon>Lentisphaerota</taxon>
        <taxon>Lentisphaeria</taxon>
        <taxon>Lentisphaerales</taxon>
        <taxon>Lentisphaeraceae</taxon>
        <taxon>Lentisphaera</taxon>
    </lineage>
</organism>
<dbReference type="EMBL" id="ABCK01000015">
    <property type="protein sequence ID" value="EDM26580.1"/>
    <property type="molecule type" value="Genomic_DNA"/>
</dbReference>
<gene>
    <name evidence="7" type="ORF">LNTAR_02192</name>
</gene>
<accession>A6DP48</accession>
<keyword evidence="3 4" id="KW-0408">Iron</keyword>
<dbReference type="GO" id="GO:0046872">
    <property type="term" value="F:metal ion binding"/>
    <property type="evidence" value="ECO:0007669"/>
    <property type="project" value="UniProtKB-KW"/>
</dbReference>
<dbReference type="InterPro" id="IPR036909">
    <property type="entry name" value="Cyt_c-like_dom_sf"/>
</dbReference>
<dbReference type="Pfam" id="PF07587">
    <property type="entry name" value="PSD1"/>
    <property type="match status" value="1"/>
</dbReference>
<dbReference type="STRING" id="313628.LNTAR_02192"/>
<evidence type="ECO:0000256" key="1">
    <source>
        <dbReference type="ARBA" id="ARBA00022617"/>
    </source>
</evidence>
<dbReference type="GO" id="GO:0020037">
    <property type="term" value="F:heme binding"/>
    <property type="evidence" value="ECO:0007669"/>
    <property type="project" value="InterPro"/>
</dbReference>
<dbReference type="PROSITE" id="PS51007">
    <property type="entry name" value="CYTC"/>
    <property type="match status" value="1"/>
</dbReference>
<evidence type="ECO:0000256" key="3">
    <source>
        <dbReference type="ARBA" id="ARBA00023004"/>
    </source>
</evidence>
<evidence type="ECO:0000313" key="7">
    <source>
        <dbReference type="EMBL" id="EDM26580.1"/>
    </source>
</evidence>
<dbReference type="InterPro" id="IPR037524">
    <property type="entry name" value="PA14/GLEYA"/>
</dbReference>
<keyword evidence="2 4" id="KW-0479">Metal-binding</keyword>
<keyword evidence="8" id="KW-1185">Reference proteome</keyword>